<dbReference type="SMART" id="SM00304">
    <property type="entry name" value="HAMP"/>
    <property type="match status" value="1"/>
</dbReference>
<dbReference type="Gene3D" id="1.10.287.950">
    <property type="entry name" value="Methyl-accepting chemotaxis protein"/>
    <property type="match status" value="1"/>
</dbReference>
<evidence type="ECO:0000259" key="6">
    <source>
        <dbReference type="PROSITE" id="PS50885"/>
    </source>
</evidence>
<organism evidence="7 8">
    <name type="scientific">Aromatoleum buckelii</name>
    <dbReference type="NCBI Taxonomy" id="200254"/>
    <lineage>
        <taxon>Bacteria</taxon>
        <taxon>Pseudomonadati</taxon>
        <taxon>Pseudomonadota</taxon>
        <taxon>Betaproteobacteria</taxon>
        <taxon>Rhodocyclales</taxon>
        <taxon>Rhodocyclaceae</taxon>
        <taxon>Aromatoleum</taxon>
    </lineage>
</organism>
<dbReference type="RefSeq" id="WP_169199904.1">
    <property type="nucleotide sequence ID" value="NZ_WTVH02000001.1"/>
</dbReference>
<dbReference type="PROSITE" id="PS50111">
    <property type="entry name" value="CHEMOTAXIS_TRANSDUC_2"/>
    <property type="match status" value="1"/>
</dbReference>
<dbReference type="Pfam" id="PF00015">
    <property type="entry name" value="MCPsignal"/>
    <property type="match status" value="1"/>
</dbReference>
<comment type="caution">
    <text evidence="7">The sequence shown here is derived from an EMBL/GenBank/DDBJ whole genome shotgun (WGS) entry which is preliminary data.</text>
</comment>
<dbReference type="CDD" id="cd06225">
    <property type="entry name" value="HAMP"/>
    <property type="match status" value="1"/>
</dbReference>
<gene>
    <name evidence="7" type="ORF">GO608_15270</name>
</gene>
<proteinExistence type="inferred from homology"/>
<protein>
    <submittedName>
        <fullName evidence="7">HAMP domain-containing protein</fullName>
    </submittedName>
</protein>
<keyword evidence="4" id="KW-0812">Transmembrane</keyword>
<sequence>MLFLDRTSLRGLLAALVALAVGLLVVAGGAYLAEQHERWKSASETRDFVNVMLLASRYVHEIQRERGQSAGYLASASSTGDALQQQRASTDAAVSAFDEAARAWRGFGREELSKIVASLAELRGLRTRVDARSGPVGEATAAYTFIISTGVNALSAASFKLAAASADERLIGIIFSYVDLEWAKEFHGRERAQTNVIVGAEAMSIPQRDLLMGTRALGRNALDLVRARTPDVAVEVDRATAASSQVVMLSRDAVAREEFAAVPPTQWWGQITEYIDGLWSVMEAQAEQIRISATEDAVAARNRLVRALALGLTGIFLFGWLAWSVASRLNRALGEMRRVITDVEGSGDFSKRMTYSSDDEVGQAAKAFNSLLAQFGAIVREVQQSGEGIADAARATAASGIQVTKGSSTQSEAAASVAAAVEETSVSISETSRNATVADEVVERARSGIDQAMVTMRETVANVESVACLIRNARDDVNQLDEDSKKIGGIVQVIKEIADQTNLLALNAAIEAARAGEQGRGFAVVADEVRKLAERTSQATGEIAKLIGGIQNQVRHTVSGMRDANAQTDQSLELVERTATTLRAAEGESASAAINVRSIADAVREQDAAVHQVANSIEKIAQMTEENSVAAEAAAETAARLDALSGKLLDQVARYRT</sequence>
<evidence type="ECO:0000313" key="8">
    <source>
        <dbReference type="Proteomes" id="UP000601990"/>
    </source>
</evidence>
<accession>A0ABX1N621</accession>
<feature type="domain" description="HAMP" evidence="6">
    <location>
        <begin position="327"/>
        <end position="380"/>
    </location>
</feature>
<evidence type="ECO:0000256" key="1">
    <source>
        <dbReference type="ARBA" id="ARBA00023224"/>
    </source>
</evidence>
<keyword evidence="1 3" id="KW-0807">Transducer</keyword>
<keyword evidence="4" id="KW-0472">Membrane</keyword>
<keyword evidence="8" id="KW-1185">Reference proteome</keyword>
<feature type="transmembrane region" description="Helical" evidence="4">
    <location>
        <begin position="304"/>
        <end position="323"/>
    </location>
</feature>
<evidence type="ECO:0000256" key="2">
    <source>
        <dbReference type="ARBA" id="ARBA00029447"/>
    </source>
</evidence>
<dbReference type="Proteomes" id="UP000601990">
    <property type="component" value="Unassembled WGS sequence"/>
</dbReference>
<evidence type="ECO:0000259" key="5">
    <source>
        <dbReference type="PROSITE" id="PS50111"/>
    </source>
</evidence>
<comment type="similarity">
    <text evidence="2">Belongs to the methyl-accepting chemotaxis (MCP) protein family.</text>
</comment>
<dbReference type="CDD" id="cd11386">
    <property type="entry name" value="MCP_signal"/>
    <property type="match status" value="1"/>
</dbReference>
<dbReference type="Pfam" id="PF08376">
    <property type="entry name" value="NIT"/>
    <property type="match status" value="1"/>
</dbReference>
<evidence type="ECO:0000256" key="4">
    <source>
        <dbReference type="SAM" id="Phobius"/>
    </source>
</evidence>
<reference evidence="7" key="1">
    <citation type="submission" date="2019-12" db="EMBL/GenBank/DDBJ databases">
        <title>Comparative genomics gives insights into the taxonomy of the Azoarcus-Aromatoleum group and reveals separate origins of nif in the plant-associated Azoarcus and non-plant-associated Aromatoleum sub-groups.</title>
        <authorList>
            <person name="Lafos M."/>
            <person name="Maluk M."/>
            <person name="Batista M."/>
            <person name="Junghare M."/>
            <person name="Carmona M."/>
            <person name="Faoro H."/>
            <person name="Cruz L.M."/>
            <person name="Battistoni F."/>
            <person name="De Souza E."/>
            <person name="Pedrosa F."/>
            <person name="Chen W.-M."/>
            <person name="Poole P.S."/>
            <person name="Dixon R.A."/>
            <person name="James E.K."/>
        </authorList>
    </citation>
    <scope>NUCLEOTIDE SEQUENCE</scope>
    <source>
        <strain evidence="7">U120</strain>
    </source>
</reference>
<dbReference type="SMART" id="SM00283">
    <property type="entry name" value="MA"/>
    <property type="match status" value="1"/>
</dbReference>
<dbReference type="InterPro" id="IPR003660">
    <property type="entry name" value="HAMP_dom"/>
</dbReference>
<dbReference type="EMBL" id="WTVH01000034">
    <property type="protein sequence ID" value="NMF94687.1"/>
    <property type="molecule type" value="Genomic_DNA"/>
</dbReference>
<evidence type="ECO:0000256" key="3">
    <source>
        <dbReference type="PROSITE-ProRule" id="PRU00284"/>
    </source>
</evidence>
<keyword evidence="4" id="KW-1133">Transmembrane helix</keyword>
<dbReference type="PANTHER" id="PTHR32089">
    <property type="entry name" value="METHYL-ACCEPTING CHEMOTAXIS PROTEIN MCPB"/>
    <property type="match status" value="1"/>
</dbReference>
<dbReference type="SUPFAM" id="SSF58104">
    <property type="entry name" value="Methyl-accepting chemotaxis protein (MCP) signaling domain"/>
    <property type="match status" value="1"/>
</dbReference>
<dbReference type="InterPro" id="IPR004090">
    <property type="entry name" value="Chemotax_Me-accpt_rcpt"/>
</dbReference>
<dbReference type="PROSITE" id="PS50885">
    <property type="entry name" value="HAMP"/>
    <property type="match status" value="1"/>
</dbReference>
<dbReference type="InterPro" id="IPR004089">
    <property type="entry name" value="MCPsignal_dom"/>
</dbReference>
<name>A0ABX1N621_9RHOO</name>
<dbReference type="Pfam" id="PF00672">
    <property type="entry name" value="HAMP"/>
    <property type="match status" value="1"/>
</dbReference>
<dbReference type="PRINTS" id="PR00260">
    <property type="entry name" value="CHEMTRNSDUCR"/>
</dbReference>
<dbReference type="InterPro" id="IPR013587">
    <property type="entry name" value="Nitrate/nitrite_sensing"/>
</dbReference>
<feature type="domain" description="Methyl-accepting transducer" evidence="5">
    <location>
        <begin position="385"/>
        <end position="621"/>
    </location>
</feature>
<dbReference type="PANTHER" id="PTHR32089:SF112">
    <property type="entry name" value="LYSOZYME-LIKE PROTEIN-RELATED"/>
    <property type="match status" value="1"/>
</dbReference>
<evidence type="ECO:0000313" key="7">
    <source>
        <dbReference type="EMBL" id="NMF94687.1"/>
    </source>
</evidence>
<feature type="transmembrane region" description="Helical" evidence="4">
    <location>
        <begin position="12"/>
        <end position="33"/>
    </location>
</feature>